<keyword evidence="1" id="KW-0472">Membrane</keyword>
<proteinExistence type="predicted"/>
<dbReference type="EMBL" id="SGWV01000008">
    <property type="protein sequence ID" value="RZS56995.1"/>
    <property type="molecule type" value="Genomic_DNA"/>
</dbReference>
<comment type="caution">
    <text evidence="3">The sequence shown here is derived from an EMBL/GenBank/DDBJ whole genome shotgun (WGS) entry which is preliminary data.</text>
</comment>
<accession>A0A4Q7LQ91</accession>
<evidence type="ECO:0000256" key="1">
    <source>
        <dbReference type="SAM" id="Phobius"/>
    </source>
</evidence>
<feature type="domain" description="Type II secretion system protein GspB C-terminal" evidence="2">
    <location>
        <begin position="207"/>
        <end position="262"/>
    </location>
</feature>
<dbReference type="RefSeq" id="WP_130481411.1">
    <property type="nucleotide sequence ID" value="NZ_SGWV01000008.1"/>
</dbReference>
<evidence type="ECO:0000259" key="2">
    <source>
        <dbReference type="Pfam" id="PF16537"/>
    </source>
</evidence>
<dbReference type="AlphaFoldDB" id="A0A4Q7LQ91"/>
<organism evidence="3 4">
    <name type="scientific">Sphaerotilus mobilis</name>
    <dbReference type="NCBI Taxonomy" id="47994"/>
    <lineage>
        <taxon>Bacteria</taxon>
        <taxon>Pseudomonadati</taxon>
        <taxon>Pseudomonadota</taxon>
        <taxon>Betaproteobacteria</taxon>
        <taxon>Burkholderiales</taxon>
        <taxon>Sphaerotilaceae</taxon>
        <taxon>Sphaerotilus</taxon>
    </lineage>
</organism>
<keyword evidence="1" id="KW-1133">Transmembrane helix</keyword>
<dbReference type="InterPro" id="IPR032389">
    <property type="entry name" value="GspB_C"/>
</dbReference>
<dbReference type="Pfam" id="PF16537">
    <property type="entry name" value="T2SSB"/>
    <property type="match status" value="1"/>
</dbReference>
<dbReference type="GO" id="GO:0015627">
    <property type="term" value="C:type II protein secretion system complex"/>
    <property type="evidence" value="ECO:0007669"/>
    <property type="project" value="InterPro"/>
</dbReference>
<dbReference type="OrthoDB" id="5432325at2"/>
<gene>
    <name evidence="3" type="ORF">EV685_1553</name>
</gene>
<evidence type="ECO:0000313" key="3">
    <source>
        <dbReference type="EMBL" id="RZS56995.1"/>
    </source>
</evidence>
<dbReference type="Proteomes" id="UP000293433">
    <property type="component" value="Unassembled WGS sequence"/>
</dbReference>
<name>A0A4Q7LQ91_9BURK</name>
<feature type="transmembrane region" description="Helical" evidence="1">
    <location>
        <begin position="44"/>
        <end position="68"/>
    </location>
</feature>
<keyword evidence="4" id="KW-1185">Reference proteome</keyword>
<keyword evidence="1" id="KW-0812">Transmembrane</keyword>
<reference evidence="3 4" key="1">
    <citation type="submission" date="2019-02" db="EMBL/GenBank/DDBJ databases">
        <title>Genomic Encyclopedia of Type Strains, Phase IV (KMG-IV): sequencing the most valuable type-strain genomes for metagenomic binning, comparative biology and taxonomic classification.</title>
        <authorList>
            <person name="Goeker M."/>
        </authorList>
    </citation>
    <scope>NUCLEOTIDE SEQUENCE [LARGE SCALE GENOMIC DNA]</scope>
    <source>
        <strain evidence="3 4">DSM 10617</strain>
    </source>
</reference>
<sequence length="266" mass="26499">MSIVLDALRKAEAERARGEVPGLHSGLGPATVPLPASRATSLPWAWVAAGAGGLLLLIALVVGAGVWWRWVRADLTPAVPVVASPPVPVTTPVPAPAPAPTAAVAAPAVTAAVAPAVPPAAAPPVALPPKREAPLVAAPTAAAVPAPPAAPAPSPKVAASAVAAPATGVVVAPATPVTPPVAPAMLPPADGRPVALAELPEEVRRELPALSVGGLIQMDDPPRRSLIINGAIVMEGEAIQPGLLLERIGNAQATLRYKGWRILLGI</sequence>
<protein>
    <submittedName>
        <fullName evidence="3">Type II secretion system protein B</fullName>
    </submittedName>
</protein>
<evidence type="ECO:0000313" key="4">
    <source>
        <dbReference type="Proteomes" id="UP000293433"/>
    </source>
</evidence>